<evidence type="ECO:0000256" key="6">
    <source>
        <dbReference type="SAM" id="Phobius"/>
    </source>
</evidence>
<gene>
    <name evidence="7" type="ORF">GCM10009416_46370</name>
</gene>
<evidence type="ECO:0000256" key="4">
    <source>
        <dbReference type="ARBA" id="ARBA00022989"/>
    </source>
</evidence>
<feature type="transmembrane region" description="Helical" evidence="6">
    <location>
        <begin position="106"/>
        <end position="125"/>
    </location>
</feature>
<feature type="transmembrane region" description="Helical" evidence="6">
    <location>
        <begin position="217"/>
        <end position="240"/>
    </location>
</feature>
<keyword evidence="5 6" id="KW-0472">Membrane</keyword>
<comment type="caution">
    <text evidence="7">The sequence shown here is derived from an EMBL/GenBank/DDBJ whole genome shotgun (WGS) entry which is preliminary data.</text>
</comment>
<evidence type="ECO:0000313" key="8">
    <source>
        <dbReference type="Proteomes" id="UP001501588"/>
    </source>
</evidence>
<dbReference type="EMBL" id="BAAAFZ010000091">
    <property type="protein sequence ID" value="GAA0603466.1"/>
    <property type="molecule type" value="Genomic_DNA"/>
</dbReference>
<feature type="transmembrane region" description="Helical" evidence="6">
    <location>
        <begin position="167"/>
        <end position="189"/>
    </location>
</feature>
<keyword evidence="4 6" id="KW-1133">Transmembrane helix</keyword>
<keyword evidence="3 6" id="KW-0812">Transmembrane</keyword>
<evidence type="ECO:0000256" key="1">
    <source>
        <dbReference type="ARBA" id="ARBA00004651"/>
    </source>
</evidence>
<dbReference type="Pfam" id="PF09678">
    <property type="entry name" value="Caa3_CtaG"/>
    <property type="match status" value="1"/>
</dbReference>
<comment type="subcellular location">
    <subcellularLocation>
        <location evidence="1">Cell membrane</location>
        <topology evidence="1">Multi-pass membrane protein</topology>
    </subcellularLocation>
</comment>
<accession>A0ABN1G3J8</accession>
<sequence length="254" mass="26232">MPSTGDLPDPLPYCGAPPLPGGVAWRLDDPWLLGTLALGLALAWGRAADRRALFLGWALLAGALVSPLCNLSVALFSARAGQHLLVLLGAAPLLAAALPKRSRTTAGEAAASGLLFAAALWTWHLPGPYAATFRSDAAYWAMHLSLLGAAWWLWRGLLGSGAARPEAALLGGLATASQMGALGALLTFAPRALYAPHAHTTLPWGLTQLEDQQLGGLLMWVPGGVAFAAVAVPALLRVVLGTETAPPPVRRTGA</sequence>
<reference evidence="7 8" key="1">
    <citation type="journal article" date="2019" name="Int. J. Syst. Evol. Microbiol.">
        <title>The Global Catalogue of Microorganisms (GCM) 10K type strain sequencing project: providing services to taxonomists for standard genome sequencing and annotation.</title>
        <authorList>
            <consortium name="The Broad Institute Genomics Platform"/>
            <consortium name="The Broad Institute Genome Sequencing Center for Infectious Disease"/>
            <person name="Wu L."/>
            <person name="Ma J."/>
        </authorList>
    </citation>
    <scope>NUCLEOTIDE SEQUENCE [LARGE SCALE GENOMIC DNA]</scope>
    <source>
        <strain evidence="7 8">JCM 9933</strain>
    </source>
</reference>
<feature type="transmembrane region" description="Helical" evidence="6">
    <location>
        <begin position="137"/>
        <end position="155"/>
    </location>
</feature>
<evidence type="ECO:0000256" key="3">
    <source>
        <dbReference type="ARBA" id="ARBA00022692"/>
    </source>
</evidence>
<keyword evidence="2" id="KW-1003">Cell membrane</keyword>
<feature type="transmembrane region" description="Helical" evidence="6">
    <location>
        <begin position="82"/>
        <end position="99"/>
    </location>
</feature>
<name>A0ABN1G3J8_9PROT</name>
<keyword evidence="8" id="KW-1185">Reference proteome</keyword>
<feature type="transmembrane region" description="Helical" evidence="6">
    <location>
        <begin position="30"/>
        <end position="47"/>
    </location>
</feature>
<feature type="transmembrane region" description="Helical" evidence="6">
    <location>
        <begin position="54"/>
        <end position="76"/>
    </location>
</feature>
<protein>
    <recommendedName>
        <fullName evidence="9">Cytochrome c oxidase assembly protein</fullName>
    </recommendedName>
</protein>
<evidence type="ECO:0000256" key="2">
    <source>
        <dbReference type="ARBA" id="ARBA00022475"/>
    </source>
</evidence>
<evidence type="ECO:0000256" key="5">
    <source>
        <dbReference type="ARBA" id="ARBA00023136"/>
    </source>
</evidence>
<evidence type="ECO:0000313" key="7">
    <source>
        <dbReference type="EMBL" id="GAA0603466.1"/>
    </source>
</evidence>
<proteinExistence type="predicted"/>
<evidence type="ECO:0008006" key="9">
    <source>
        <dbReference type="Google" id="ProtNLM"/>
    </source>
</evidence>
<dbReference type="Proteomes" id="UP001501588">
    <property type="component" value="Unassembled WGS sequence"/>
</dbReference>
<dbReference type="InterPro" id="IPR019108">
    <property type="entry name" value="Caa3_assmbl_CtaG-rel"/>
</dbReference>
<organism evidence="7 8">
    <name type="scientific">Craurococcus roseus</name>
    <dbReference type="NCBI Taxonomy" id="77585"/>
    <lineage>
        <taxon>Bacteria</taxon>
        <taxon>Pseudomonadati</taxon>
        <taxon>Pseudomonadota</taxon>
        <taxon>Alphaproteobacteria</taxon>
        <taxon>Acetobacterales</taxon>
        <taxon>Acetobacteraceae</taxon>
        <taxon>Craurococcus</taxon>
    </lineage>
</organism>
<dbReference type="RefSeq" id="WP_343897808.1">
    <property type="nucleotide sequence ID" value="NZ_BAAAFZ010000091.1"/>
</dbReference>